<evidence type="ECO:0000256" key="1">
    <source>
        <dbReference type="SAM" id="MobiDB-lite"/>
    </source>
</evidence>
<keyword evidence="4" id="KW-1185">Reference proteome</keyword>
<feature type="compositionally biased region" description="Low complexity" evidence="1">
    <location>
        <begin position="365"/>
        <end position="384"/>
    </location>
</feature>
<feature type="compositionally biased region" description="Basic and acidic residues" evidence="1">
    <location>
        <begin position="272"/>
        <end position="288"/>
    </location>
</feature>
<keyword evidence="2" id="KW-0732">Signal</keyword>
<gene>
    <name evidence="3" type="ORF">DAPK24_043120</name>
</gene>
<evidence type="ECO:0000313" key="3">
    <source>
        <dbReference type="EMBL" id="GMM47714.1"/>
    </source>
</evidence>
<organism evidence="3 4">
    <name type="scientific">Pichia kluyveri</name>
    <name type="common">Yeast</name>
    <dbReference type="NCBI Taxonomy" id="36015"/>
    <lineage>
        <taxon>Eukaryota</taxon>
        <taxon>Fungi</taxon>
        <taxon>Dikarya</taxon>
        <taxon>Ascomycota</taxon>
        <taxon>Saccharomycotina</taxon>
        <taxon>Pichiomycetes</taxon>
        <taxon>Pichiales</taxon>
        <taxon>Pichiaceae</taxon>
        <taxon>Pichia</taxon>
    </lineage>
</organism>
<name>A0AAV5R878_PICKL</name>
<accession>A0AAV5R878</accession>
<feature type="region of interest" description="Disordered" evidence="1">
    <location>
        <begin position="339"/>
        <end position="384"/>
    </location>
</feature>
<protein>
    <submittedName>
        <fullName evidence="3">Uncharacterized protein</fullName>
    </submittedName>
</protein>
<feature type="signal peptide" evidence="2">
    <location>
        <begin position="1"/>
        <end position="18"/>
    </location>
</feature>
<dbReference type="AlphaFoldDB" id="A0AAV5R878"/>
<dbReference type="EMBL" id="BTGB01000009">
    <property type="protein sequence ID" value="GMM47714.1"/>
    <property type="molecule type" value="Genomic_DNA"/>
</dbReference>
<evidence type="ECO:0000313" key="4">
    <source>
        <dbReference type="Proteomes" id="UP001378960"/>
    </source>
</evidence>
<sequence>MKLSMNLLISCLLAPAFAQSLPYSDFDSSLDSNQIHSNHVAAHGIFRSILSNRDFGAPVVIFSEWLSPNGEIYVVPSTNDDTESDQMPAMGLGYKFVNNDNSIVQSLDISNVAEIKEENILAQGFPFGWKKHEKETAEDFFPFGSKKFMMIGLNKSSFDSSADAIENTDDHYNMESEDLDYIKEYNGYVSNSGLLKWFKEEEEDDDCNADGRTNKLFDTDHFLFVGVGSIDMELPQDAYSDIVYKRDTESIKVITYYTTTTVTSTHGVTITHTDHPEPTNHYKEHVEPTELPSTTDFDTTLQTTTHVPFIFSTSKDDEILEETPTPTVTEPVPDVTYTETLTETEKTPCESSTTTYEHLVPPPETTSVPETEYETTEASSSEIIETTTSDWTVPETWNSYPFTTTETNFGPVHSSHPIYMNTTTTADISTIDSTTYSTFNQFHTSLYGNDTDKVNNGTKPSEGSIFTRTRMSNMTTNVTTSENAGNGEHAYLGSLCGLIFVFVSGIILI</sequence>
<proteinExistence type="predicted"/>
<feature type="chain" id="PRO_5043630074" evidence="2">
    <location>
        <begin position="19"/>
        <end position="509"/>
    </location>
</feature>
<dbReference type="Proteomes" id="UP001378960">
    <property type="component" value="Unassembled WGS sequence"/>
</dbReference>
<feature type="region of interest" description="Disordered" evidence="1">
    <location>
        <begin position="268"/>
        <end position="294"/>
    </location>
</feature>
<evidence type="ECO:0000256" key="2">
    <source>
        <dbReference type="SAM" id="SignalP"/>
    </source>
</evidence>
<comment type="caution">
    <text evidence="3">The sequence shown here is derived from an EMBL/GenBank/DDBJ whole genome shotgun (WGS) entry which is preliminary data.</text>
</comment>
<reference evidence="3 4" key="1">
    <citation type="journal article" date="2023" name="Elife">
        <title>Identification of key yeast species and microbe-microbe interactions impacting larval growth of Drosophila in the wild.</title>
        <authorList>
            <person name="Mure A."/>
            <person name="Sugiura Y."/>
            <person name="Maeda R."/>
            <person name="Honda K."/>
            <person name="Sakurai N."/>
            <person name="Takahashi Y."/>
            <person name="Watada M."/>
            <person name="Katoh T."/>
            <person name="Gotoh A."/>
            <person name="Gotoh Y."/>
            <person name="Taniguchi I."/>
            <person name="Nakamura K."/>
            <person name="Hayashi T."/>
            <person name="Katayama T."/>
            <person name="Uemura T."/>
            <person name="Hattori Y."/>
        </authorList>
    </citation>
    <scope>NUCLEOTIDE SEQUENCE [LARGE SCALE GENOMIC DNA]</scope>
    <source>
        <strain evidence="3 4">PK-24</strain>
    </source>
</reference>